<gene>
    <name evidence="2" type="ORF">UX05_C0004G0063</name>
</gene>
<dbReference type="PANTHER" id="PTHR34475:SF1">
    <property type="entry name" value="CYTOSKELETON PROTEIN RODZ"/>
    <property type="match status" value="1"/>
</dbReference>
<evidence type="ECO:0000313" key="3">
    <source>
        <dbReference type="Proteomes" id="UP000034264"/>
    </source>
</evidence>
<comment type="caution">
    <text evidence="2">The sequence shown here is derived from an EMBL/GenBank/DDBJ whole genome shotgun (WGS) entry which is preliminary data.</text>
</comment>
<evidence type="ECO:0008006" key="4">
    <source>
        <dbReference type="Google" id="ProtNLM"/>
    </source>
</evidence>
<dbReference type="Gene3D" id="2.60.40.10">
    <property type="entry name" value="Immunoglobulins"/>
    <property type="match status" value="1"/>
</dbReference>
<keyword evidence="1" id="KW-0812">Transmembrane</keyword>
<dbReference type="GO" id="GO:0003677">
    <property type="term" value="F:DNA binding"/>
    <property type="evidence" value="ECO:0007669"/>
    <property type="project" value="InterPro"/>
</dbReference>
<reference evidence="2 3" key="1">
    <citation type="journal article" date="2015" name="Nature">
        <title>rRNA introns, odd ribosomes, and small enigmatic genomes across a large radiation of phyla.</title>
        <authorList>
            <person name="Brown C.T."/>
            <person name="Hug L.A."/>
            <person name="Thomas B.C."/>
            <person name="Sharon I."/>
            <person name="Castelle C.J."/>
            <person name="Singh A."/>
            <person name="Wilkins M.J."/>
            <person name="Williams K.H."/>
            <person name="Banfield J.F."/>
        </authorList>
    </citation>
    <scope>NUCLEOTIDE SEQUENCE [LARGE SCALE GENOMIC DNA]</scope>
</reference>
<dbReference type="Pfam" id="PF13413">
    <property type="entry name" value="HTH_25"/>
    <property type="match status" value="1"/>
</dbReference>
<organism evidence="2 3">
    <name type="scientific">Candidatus Amesbacteria bacterium GW2011_GWC2_45_19</name>
    <dbReference type="NCBI Taxonomy" id="1618366"/>
    <lineage>
        <taxon>Bacteria</taxon>
        <taxon>Candidatus Amesiibacteriota</taxon>
    </lineage>
</organism>
<feature type="transmembrane region" description="Helical" evidence="1">
    <location>
        <begin position="105"/>
        <end position="127"/>
    </location>
</feature>
<name>A0A0G1M4B9_9BACT</name>
<keyword evidence="1" id="KW-1133">Transmembrane helix</keyword>
<sequence>MKTVGQILQTARNAQKLDLKDVSRITRIRARFLDAVEADDYTQLPSGAVARGFIRNYSEFLELKPESILAIFRRDFGENEQGQIIPRGMVKPVSEVSFWTPRTTIIAAIALIFTLFGAYLIFQYRVLTGPPSLRLVMPIDRQETTEATVEVVGITSPEATVSVNGQLVALEKGGRFFLRLPLTPGDNIISIMATSKSGKTASLMRTVVKK</sequence>
<dbReference type="Gene3D" id="1.10.260.40">
    <property type="entry name" value="lambda repressor-like DNA-binding domains"/>
    <property type="match status" value="1"/>
</dbReference>
<dbReference type="InterPro" id="IPR050400">
    <property type="entry name" value="Bact_Cytoskel_RodZ"/>
</dbReference>
<dbReference type="InterPro" id="IPR010982">
    <property type="entry name" value="Lambda_DNA-bd_dom_sf"/>
</dbReference>
<dbReference type="Pfam" id="PF09136">
    <property type="entry name" value="Glucodextran_B"/>
    <property type="match status" value="1"/>
</dbReference>
<evidence type="ECO:0000256" key="1">
    <source>
        <dbReference type="SAM" id="Phobius"/>
    </source>
</evidence>
<dbReference type="AlphaFoldDB" id="A0A0G1M4B9"/>
<dbReference type="Proteomes" id="UP000034264">
    <property type="component" value="Unassembled WGS sequence"/>
</dbReference>
<protein>
    <recommendedName>
        <fullName evidence="4">Transcriptional regulator, XRE family</fullName>
    </recommendedName>
</protein>
<dbReference type="PANTHER" id="PTHR34475">
    <property type="match status" value="1"/>
</dbReference>
<accession>A0A0G1M4B9</accession>
<evidence type="ECO:0000313" key="2">
    <source>
        <dbReference type="EMBL" id="KKU03054.1"/>
    </source>
</evidence>
<proteinExistence type="predicted"/>
<dbReference type="EMBL" id="LCKS01000004">
    <property type="protein sequence ID" value="KKU03054.1"/>
    <property type="molecule type" value="Genomic_DNA"/>
</dbReference>
<dbReference type="InterPro" id="IPR013783">
    <property type="entry name" value="Ig-like_fold"/>
</dbReference>
<keyword evidence="1" id="KW-0472">Membrane</keyword>